<dbReference type="AlphaFoldDB" id="G2R207"/>
<dbReference type="GO" id="GO:0043515">
    <property type="term" value="F:kinetochore binding"/>
    <property type="evidence" value="ECO:0007669"/>
    <property type="project" value="TreeGrafter"/>
</dbReference>
<evidence type="ECO:0000313" key="9">
    <source>
        <dbReference type="EMBL" id="AEO65788.1"/>
    </source>
</evidence>
<evidence type="ECO:0000256" key="6">
    <source>
        <dbReference type="ARBA" id="ARBA00023328"/>
    </source>
</evidence>
<evidence type="ECO:0000259" key="8">
    <source>
        <dbReference type="Pfam" id="PF05837"/>
    </source>
</evidence>
<evidence type="ECO:0000256" key="1">
    <source>
        <dbReference type="ARBA" id="ARBA00004123"/>
    </source>
</evidence>
<dbReference type="GO" id="GO:0007052">
    <property type="term" value="P:mitotic spindle organization"/>
    <property type="evidence" value="ECO:0007669"/>
    <property type="project" value="TreeGrafter"/>
</dbReference>
<evidence type="ECO:0000313" key="10">
    <source>
        <dbReference type="Proteomes" id="UP000008181"/>
    </source>
</evidence>
<evidence type="ECO:0000256" key="4">
    <source>
        <dbReference type="ARBA" id="ARBA00022838"/>
    </source>
</evidence>
<organism evidence="9 10">
    <name type="scientific">Thermothielavioides terrestris (strain ATCC 38088 / NRRL 8126)</name>
    <name type="common">Thielavia terrestris</name>
    <dbReference type="NCBI Taxonomy" id="578455"/>
    <lineage>
        <taxon>Eukaryota</taxon>
        <taxon>Fungi</taxon>
        <taxon>Dikarya</taxon>
        <taxon>Ascomycota</taxon>
        <taxon>Pezizomycotina</taxon>
        <taxon>Sordariomycetes</taxon>
        <taxon>Sordariomycetidae</taxon>
        <taxon>Sordariales</taxon>
        <taxon>Chaetomiaceae</taxon>
        <taxon>Thermothielavioides</taxon>
        <taxon>Thermothielavioides terrestris</taxon>
    </lineage>
</organism>
<dbReference type="GO" id="GO:0007059">
    <property type="term" value="P:chromosome segregation"/>
    <property type="evidence" value="ECO:0007669"/>
    <property type="project" value="TreeGrafter"/>
</dbReference>
<dbReference type="GeneID" id="11520574"/>
<protein>
    <recommendedName>
        <fullName evidence="8">Centromere protein H C-terminal domain-containing protein</fullName>
    </recommendedName>
</protein>
<keyword evidence="10" id="KW-1185">Reference proteome</keyword>
<comment type="subcellular location">
    <subcellularLocation>
        <location evidence="2">Chromosome</location>
        <location evidence="2">Centromere</location>
        <location evidence="2">Kinetochore</location>
    </subcellularLocation>
    <subcellularLocation>
        <location evidence="1">Nucleus</location>
    </subcellularLocation>
</comment>
<dbReference type="SMR" id="G2R207"/>
<keyword evidence="5" id="KW-0539">Nucleus</keyword>
<gene>
    <name evidence="9" type="ORF">THITE_2113209</name>
</gene>
<dbReference type="Pfam" id="PF05837">
    <property type="entry name" value="CENP-H"/>
    <property type="match status" value="1"/>
</dbReference>
<dbReference type="GO" id="GO:0000776">
    <property type="term" value="C:kinetochore"/>
    <property type="evidence" value="ECO:0007669"/>
    <property type="project" value="UniProtKB-KW"/>
</dbReference>
<comment type="similarity">
    <text evidence="7">Belongs to the CENP-H/MCM16 family.</text>
</comment>
<dbReference type="RefSeq" id="XP_003652124.1">
    <property type="nucleotide sequence ID" value="XM_003652076.1"/>
</dbReference>
<keyword evidence="3" id="KW-0158">Chromosome</keyword>
<dbReference type="PDB" id="5Z08">
    <property type="method" value="X-ray"/>
    <property type="resolution" value="2.20 A"/>
    <property type="chains" value="D=184-228"/>
</dbReference>
<keyword evidence="11" id="KW-0002">3D-structure</keyword>
<dbReference type="PANTHER" id="PTHR48122:SF1">
    <property type="entry name" value="CENTROMERE PROTEIN H"/>
    <property type="match status" value="1"/>
</dbReference>
<evidence type="ECO:0007829" key="11">
    <source>
        <dbReference type="PDB" id="5Z08"/>
    </source>
</evidence>
<dbReference type="eggNOG" id="ENOG502S9QV">
    <property type="taxonomic scope" value="Eukaryota"/>
</dbReference>
<dbReference type="PDBsum" id="5Z08"/>
<dbReference type="EMBL" id="CP003010">
    <property type="protein sequence ID" value="AEO65788.1"/>
    <property type="molecule type" value="Genomic_DNA"/>
</dbReference>
<dbReference type="InterPro" id="IPR008426">
    <property type="entry name" value="CENP-H_C"/>
</dbReference>
<reference evidence="9 10" key="1">
    <citation type="journal article" date="2011" name="Nat. Biotechnol.">
        <title>Comparative genomic analysis of the thermophilic biomass-degrading fungi Myceliophthora thermophila and Thielavia terrestris.</title>
        <authorList>
            <person name="Berka R.M."/>
            <person name="Grigoriev I.V."/>
            <person name="Otillar R."/>
            <person name="Salamov A."/>
            <person name="Grimwood J."/>
            <person name="Reid I."/>
            <person name="Ishmael N."/>
            <person name="John T."/>
            <person name="Darmond C."/>
            <person name="Moisan M.-C."/>
            <person name="Henrissat B."/>
            <person name="Coutinho P.M."/>
            <person name="Lombard V."/>
            <person name="Natvig D.O."/>
            <person name="Lindquist E."/>
            <person name="Schmutz J."/>
            <person name="Lucas S."/>
            <person name="Harris P."/>
            <person name="Powlowski J."/>
            <person name="Bellemare A."/>
            <person name="Taylor D."/>
            <person name="Butler G."/>
            <person name="de Vries R.P."/>
            <person name="Allijn I.E."/>
            <person name="van den Brink J."/>
            <person name="Ushinsky S."/>
            <person name="Storms R."/>
            <person name="Powell A.J."/>
            <person name="Paulsen I.T."/>
            <person name="Elbourne L.D.H."/>
            <person name="Baker S.E."/>
            <person name="Magnuson J."/>
            <person name="LaBoissiere S."/>
            <person name="Clutterbuck A.J."/>
            <person name="Martinez D."/>
            <person name="Wogulis M."/>
            <person name="de Leon A.L."/>
            <person name="Rey M.W."/>
            <person name="Tsang A."/>
        </authorList>
    </citation>
    <scope>NUCLEOTIDE SEQUENCE [LARGE SCALE GENOMIC DNA]</scope>
    <source>
        <strain evidence="10">ATCC 38088 / NRRL 8126</strain>
    </source>
</reference>
<dbReference type="HOGENOM" id="CLU_078299_0_0_1"/>
<proteinExistence type="evidence at protein level"/>
<feature type="domain" description="Centromere protein H C-terminal" evidence="8">
    <location>
        <begin position="22"/>
        <end position="226"/>
    </location>
</feature>
<dbReference type="GO" id="GO:0005634">
    <property type="term" value="C:nucleus"/>
    <property type="evidence" value="ECO:0007669"/>
    <property type="project" value="UniProtKB-SubCell"/>
</dbReference>
<keyword evidence="6" id="KW-0137">Centromere</keyword>
<dbReference type="OrthoDB" id="2274804at2759"/>
<reference evidence="11" key="2">
    <citation type="journal article" date="2019" name="Nucleic Acids Res.">
        <title>Structural analysis of fungal CENP-H/I/K homologs reveals a conserved assembly mechanism underlying proper chromosome alignment.</title>
        <authorList>
            <person name="Hu L."/>
            <person name="Huang H."/>
            <person name="Hei M."/>
            <person name="Yang Y."/>
            <person name="Li S."/>
            <person name="Liu Y."/>
            <person name="Dou Z."/>
            <person name="Wu M."/>
            <person name="Li J."/>
            <person name="Wang G.Z."/>
            <person name="Yao X."/>
            <person name="Liu H."/>
            <person name="He X."/>
            <person name="Tian W."/>
        </authorList>
    </citation>
    <scope>X-RAY CRYSTALLOGRAPHY (2.20 ANGSTROMS) OF 184-228</scope>
</reference>
<evidence type="ECO:0000256" key="3">
    <source>
        <dbReference type="ARBA" id="ARBA00022454"/>
    </source>
</evidence>
<keyword evidence="4" id="KW-0995">Kinetochore</keyword>
<evidence type="ECO:0000256" key="2">
    <source>
        <dbReference type="ARBA" id="ARBA00004629"/>
    </source>
</evidence>
<dbReference type="STRING" id="578455.G2R207"/>
<accession>G2R207</accession>
<name>G2R207_THETT</name>
<dbReference type="PANTHER" id="PTHR48122">
    <property type="entry name" value="CENTROMERE PROTEIN H"/>
    <property type="match status" value="1"/>
</dbReference>
<dbReference type="KEGG" id="ttt:THITE_2113209"/>
<evidence type="ECO:0000256" key="7">
    <source>
        <dbReference type="ARBA" id="ARBA00025735"/>
    </source>
</evidence>
<dbReference type="Proteomes" id="UP000008181">
    <property type="component" value="Chromosome 2"/>
</dbReference>
<sequence length="228" mass="25135">MAATASTATPTPLPHFTEREASVLALYDRLRQLQLELALLTSQRSHGVIETSASRRAENDLAVDEARLLEARATLDLRDSVVENVVTLQPILNAVHHATHASPLERDLLPYTEQRDATATKVASLCADLDSAWGRLAELETESLRATQRNMELASEVLRLAAGTNDKTPSQLEGGRLEMELAGHEAEMKSNRRRWRIMKGAASAIVAGSGIDWVRDERLRDLVLDLPD</sequence>
<dbReference type="InterPro" id="IPR040034">
    <property type="entry name" value="CENP-H"/>
</dbReference>
<evidence type="ECO:0000256" key="5">
    <source>
        <dbReference type="ARBA" id="ARBA00023242"/>
    </source>
</evidence>
<dbReference type="GO" id="GO:0051382">
    <property type="term" value="P:kinetochore assembly"/>
    <property type="evidence" value="ECO:0007669"/>
    <property type="project" value="InterPro"/>
</dbReference>